<comment type="caution">
    <text evidence="1">The sequence shown here is derived from an EMBL/GenBank/DDBJ whole genome shotgun (WGS) entry which is preliminary data.</text>
</comment>
<reference evidence="1" key="1">
    <citation type="submission" date="2022-08" db="EMBL/GenBank/DDBJ databases">
        <title>Genome analysis of Corynebacteriales strain.</title>
        <authorList>
            <person name="Lee S.D."/>
        </authorList>
    </citation>
    <scope>NUCLEOTIDE SEQUENCE</scope>
    <source>
        <strain evidence="1">D3-21</strain>
    </source>
</reference>
<proteinExistence type="predicted"/>
<dbReference type="RefSeq" id="WP_277832722.1">
    <property type="nucleotide sequence ID" value="NZ_JAAIVF010000003.1"/>
</dbReference>
<sequence>MTQTDQQASTVLDLGLEPSQAMTVATLGPPGTSSEASARYLLDWASRHLDSPDGAVQLHTTYEHAAEAVLTDAATHLLVANAYGQISRFYMDPKLSIGAAYRFNTPDYGLAKARGTQVPARIDVATHPSPIPLIEELLPDGMEVSAVVPMLSTSAAAASVAAGQMTVALTTDVAAKIYDLEFISPVRPIEMLWTAFTRTRSA</sequence>
<dbReference type="EMBL" id="JANRHA010000002">
    <property type="protein sequence ID" value="MDG3013798.1"/>
    <property type="molecule type" value="Genomic_DNA"/>
</dbReference>
<protein>
    <recommendedName>
        <fullName evidence="3">Prephenate dehydratase</fullName>
    </recommendedName>
</protein>
<evidence type="ECO:0000313" key="1">
    <source>
        <dbReference type="EMBL" id="MDG3013798.1"/>
    </source>
</evidence>
<keyword evidence="2" id="KW-1185">Reference proteome</keyword>
<dbReference type="SUPFAM" id="SSF53850">
    <property type="entry name" value="Periplasmic binding protein-like II"/>
    <property type="match status" value="1"/>
</dbReference>
<evidence type="ECO:0000313" key="2">
    <source>
        <dbReference type="Proteomes" id="UP001152755"/>
    </source>
</evidence>
<organism evidence="1 2">
    <name type="scientific">Speluncibacter jeojiensis</name>
    <dbReference type="NCBI Taxonomy" id="2710754"/>
    <lineage>
        <taxon>Bacteria</taxon>
        <taxon>Bacillati</taxon>
        <taxon>Actinomycetota</taxon>
        <taxon>Actinomycetes</taxon>
        <taxon>Mycobacteriales</taxon>
        <taxon>Speluncibacteraceae</taxon>
        <taxon>Speluncibacter</taxon>
    </lineage>
</organism>
<accession>A0A9X4LWQ0</accession>
<evidence type="ECO:0008006" key="3">
    <source>
        <dbReference type="Google" id="ProtNLM"/>
    </source>
</evidence>
<dbReference type="AlphaFoldDB" id="A0A9X4LWQ0"/>
<dbReference type="Proteomes" id="UP001152755">
    <property type="component" value="Unassembled WGS sequence"/>
</dbReference>
<gene>
    <name evidence="1" type="ORF">NVS88_04410</name>
</gene>
<name>A0A9X4LWQ0_9ACTN</name>